<dbReference type="KEGG" id="oat:OAN307_c06620"/>
<protein>
    <submittedName>
        <fullName evidence="1">Uncharacterized protein</fullName>
    </submittedName>
</protein>
<accession>M9R167</accession>
<evidence type="ECO:0000313" key="1">
    <source>
        <dbReference type="EMBL" id="AGI66389.1"/>
    </source>
</evidence>
<dbReference type="HOGENOM" id="CLU_2437931_0_0_5"/>
<proteinExistence type="predicted"/>
<reference evidence="1 2" key="1">
    <citation type="journal article" date="2013" name="PLoS ONE">
        <title>Poles Apart: Arctic and Antarctic Octadecabacter strains Share High Genome Plasticity and a New Type of Xanthorhodopsin.</title>
        <authorList>
            <person name="Vollmers J."/>
            <person name="Voget S."/>
            <person name="Dietrich S."/>
            <person name="Gollnow K."/>
            <person name="Smits M."/>
            <person name="Meyer K."/>
            <person name="Brinkhoff T."/>
            <person name="Simon M."/>
            <person name="Daniel R."/>
        </authorList>
    </citation>
    <scope>NUCLEOTIDE SEQUENCE [LARGE SCALE GENOMIC DNA]</scope>
    <source>
        <strain evidence="1 2">307</strain>
    </source>
</reference>
<dbReference type="EMBL" id="CP003740">
    <property type="protein sequence ID" value="AGI66389.1"/>
    <property type="molecule type" value="Genomic_DNA"/>
</dbReference>
<keyword evidence="2" id="KW-1185">Reference proteome</keyword>
<gene>
    <name evidence="1" type="ORF">OAN307_c06620</name>
</gene>
<sequence length="90" mass="9873">MDPRKIIPHHAAAIQKLRKLAVDSRLMHKFAIAILTFNPACVFGNLQPNPGMAERASTVTGNPPLIHDLGFWGASRHRWCHVIASGLGAR</sequence>
<name>M9R167_9RHOB</name>
<dbReference type="STRING" id="391626.OAN307_c06620"/>
<evidence type="ECO:0000313" key="2">
    <source>
        <dbReference type="Proteomes" id="UP000005307"/>
    </source>
</evidence>
<organism evidence="1 2">
    <name type="scientific">Octadecabacter antarcticus 307</name>
    <dbReference type="NCBI Taxonomy" id="391626"/>
    <lineage>
        <taxon>Bacteria</taxon>
        <taxon>Pseudomonadati</taxon>
        <taxon>Pseudomonadota</taxon>
        <taxon>Alphaproteobacteria</taxon>
        <taxon>Rhodobacterales</taxon>
        <taxon>Roseobacteraceae</taxon>
        <taxon>Octadecabacter</taxon>
    </lineage>
</organism>
<dbReference type="AlphaFoldDB" id="M9R167"/>
<dbReference type="Proteomes" id="UP000005307">
    <property type="component" value="Chromosome"/>
</dbReference>